<dbReference type="GO" id="GO:0009247">
    <property type="term" value="P:glycolipid biosynthetic process"/>
    <property type="evidence" value="ECO:0000318"/>
    <property type="project" value="GO_Central"/>
</dbReference>
<evidence type="ECO:0000313" key="2">
    <source>
        <dbReference type="EnsemblMetazoa" id="PPA21553.1"/>
    </source>
</evidence>
<dbReference type="SUPFAM" id="SSF51735">
    <property type="entry name" value="NAD(P)-binding Rossmann-fold domains"/>
    <property type="match status" value="1"/>
</dbReference>
<dbReference type="EnsemblMetazoa" id="PPA21553.1">
    <property type="protein sequence ID" value="PPA21553.1"/>
    <property type="gene ID" value="WBGene00111107"/>
</dbReference>
<dbReference type="FunFam" id="3.40.50.720:FF:000178">
    <property type="entry name" value="Saccharopine dehydrogenase-like oxidoreductase"/>
    <property type="match status" value="1"/>
</dbReference>
<evidence type="ECO:0000256" key="1">
    <source>
        <dbReference type="ARBA" id="ARBA00038048"/>
    </source>
</evidence>
<reference evidence="3" key="1">
    <citation type="journal article" date="2008" name="Nat. Genet.">
        <title>The Pristionchus pacificus genome provides a unique perspective on nematode lifestyle and parasitism.</title>
        <authorList>
            <person name="Dieterich C."/>
            <person name="Clifton S.W."/>
            <person name="Schuster L.N."/>
            <person name="Chinwalla A."/>
            <person name="Delehaunty K."/>
            <person name="Dinkelacker I."/>
            <person name="Fulton L."/>
            <person name="Fulton R."/>
            <person name="Godfrey J."/>
            <person name="Minx P."/>
            <person name="Mitreva M."/>
            <person name="Roeseler W."/>
            <person name="Tian H."/>
            <person name="Witte H."/>
            <person name="Yang S.P."/>
            <person name="Wilson R.K."/>
            <person name="Sommer R.J."/>
        </authorList>
    </citation>
    <scope>NUCLEOTIDE SEQUENCE [LARGE SCALE GENOMIC DNA]</scope>
    <source>
        <strain evidence="3">PS312</strain>
    </source>
</reference>
<dbReference type="Proteomes" id="UP000005239">
    <property type="component" value="Unassembled WGS sequence"/>
</dbReference>
<organism evidence="2 3">
    <name type="scientific">Pristionchus pacificus</name>
    <name type="common">Parasitic nematode worm</name>
    <dbReference type="NCBI Taxonomy" id="54126"/>
    <lineage>
        <taxon>Eukaryota</taxon>
        <taxon>Metazoa</taxon>
        <taxon>Ecdysozoa</taxon>
        <taxon>Nematoda</taxon>
        <taxon>Chromadorea</taxon>
        <taxon>Rhabditida</taxon>
        <taxon>Rhabditina</taxon>
        <taxon>Diplogasteromorpha</taxon>
        <taxon>Diplogasteroidea</taxon>
        <taxon>Neodiplogasteridae</taxon>
        <taxon>Pristionchus</taxon>
    </lineage>
</organism>
<gene>
    <name evidence="2" type="primary">WBGene00111107</name>
</gene>
<dbReference type="InterPro" id="IPR005097">
    <property type="entry name" value="Sacchrp_dh_NADP-bd"/>
</dbReference>
<dbReference type="PANTHER" id="PTHR12286:SF5">
    <property type="entry name" value="SACCHAROPINE DEHYDROGENASE-LIKE OXIDOREDUCTASE"/>
    <property type="match status" value="1"/>
</dbReference>
<name>A0A2A6C3X2_PRIPA</name>
<dbReference type="InterPro" id="IPR036291">
    <property type="entry name" value="NAD(P)-bd_dom_sf"/>
</dbReference>
<accession>A0A8R1UFI0</accession>
<reference evidence="2" key="2">
    <citation type="submission" date="2022-06" db="UniProtKB">
        <authorList>
            <consortium name="EnsemblMetazoa"/>
        </authorList>
    </citation>
    <scope>IDENTIFICATION</scope>
    <source>
        <strain evidence="2">PS312</strain>
    </source>
</reference>
<evidence type="ECO:0000313" key="3">
    <source>
        <dbReference type="Proteomes" id="UP000005239"/>
    </source>
</evidence>
<dbReference type="PANTHER" id="PTHR12286">
    <property type="entry name" value="SACCHAROPINE DEHYDROGENASE-LIKE OXIDOREDUCTASE"/>
    <property type="match status" value="1"/>
</dbReference>
<keyword evidence="3" id="KW-1185">Reference proteome</keyword>
<comment type="similarity">
    <text evidence="1">Belongs to the saccharopine dehydrogenase family.</text>
</comment>
<dbReference type="GO" id="GO:0016020">
    <property type="term" value="C:membrane"/>
    <property type="evidence" value="ECO:0007669"/>
    <property type="project" value="GOC"/>
</dbReference>
<accession>A0A2A6C3X2</accession>
<dbReference type="InterPro" id="IPR051276">
    <property type="entry name" value="Saccharopine_DH-like_oxidrdct"/>
</dbReference>
<dbReference type="AlphaFoldDB" id="A0A2A6C3X2"/>
<protein>
    <submittedName>
        <fullName evidence="2">Sacchrp_dh_NADP domain-containing protein</fullName>
    </submittedName>
</protein>
<dbReference type="GO" id="GO:0005811">
    <property type="term" value="C:lipid droplet"/>
    <property type="evidence" value="ECO:0000318"/>
    <property type="project" value="GO_Central"/>
</dbReference>
<dbReference type="Gene3D" id="3.40.50.720">
    <property type="entry name" value="NAD(P)-binding Rossmann-like Domain"/>
    <property type="match status" value="1"/>
</dbReference>
<proteinExistence type="inferred from homology"/>
<sequence>MHTIAHKSCAGVRKRRREAEGIERATMSRFDIVVYGATGFTGAYIVKALATSPLFADKSIAVAGRSKSKLSTALAEIAQETGECVPDVSKYPIIIADSSDEESLGAMARQAKVIINAVGPYVLYGEAVVRAAIENGADHLDISGEEVFLEHKYNEAAKAKGVYIVGACGFDSVPCDFGTEFLKRDYEGNLAYVETFMRLNKGSVGYPLNTGTYNSILLAIASLWNFNAWVVKRAIAPKNAPKAKYSPPLRLPITHQQHPALDAWCIPFVGSDKSIVDRSQYDDFATNGKRPVQIATYMVQGSFIKSVLALLWLGFIGFFALFSPTRKLLEEHPELFSFGMFQNAGPSKEQIDAASFDYFVFGTGWEEGEEANGREPTKKAAIVCRSADPGYVATSACISSIALALLNDRPQLAKDGGVFTPVSAVRDTRIFAYLQKMGVNFERI</sequence>
<dbReference type="Pfam" id="PF03435">
    <property type="entry name" value="Sacchrp_dh_NADP"/>
    <property type="match status" value="1"/>
</dbReference>
<dbReference type="OrthoDB" id="10268090at2759"/>